<keyword evidence="7" id="KW-0175">Coiled coil</keyword>
<dbReference type="PANTHER" id="PTHR37485">
    <property type="entry name" value="CELL DIVISION PROTEIN FTSB"/>
    <property type="match status" value="1"/>
</dbReference>
<dbReference type="PANTHER" id="PTHR37485:SF1">
    <property type="entry name" value="CELL DIVISION PROTEIN FTSB"/>
    <property type="match status" value="1"/>
</dbReference>
<keyword evidence="5 7" id="KW-0472">Membrane</keyword>
<keyword evidence="3 7" id="KW-0812">Transmembrane</keyword>
<dbReference type="Pfam" id="PF04977">
    <property type="entry name" value="DivIC"/>
    <property type="match status" value="1"/>
</dbReference>
<evidence type="ECO:0000256" key="2">
    <source>
        <dbReference type="ARBA" id="ARBA00022618"/>
    </source>
</evidence>
<dbReference type="AlphaFoldDB" id="A4BCH8"/>
<keyword evidence="6 7" id="KW-0131">Cell cycle</keyword>
<evidence type="ECO:0000256" key="5">
    <source>
        <dbReference type="ARBA" id="ARBA00023136"/>
    </source>
</evidence>
<evidence type="ECO:0000256" key="4">
    <source>
        <dbReference type="ARBA" id="ARBA00022989"/>
    </source>
</evidence>
<organism evidence="8 9">
    <name type="scientific">Reinekea blandensis MED297</name>
    <dbReference type="NCBI Taxonomy" id="314283"/>
    <lineage>
        <taxon>Bacteria</taxon>
        <taxon>Pseudomonadati</taxon>
        <taxon>Pseudomonadota</taxon>
        <taxon>Gammaproteobacteria</taxon>
        <taxon>Oceanospirillales</taxon>
        <taxon>Saccharospirillaceae</taxon>
        <taxon>Reinekea</taxon>
    </lineage>
</organism>
<evidence type="ECO:0000256" key="7">
    <source>
        <dbReference type="HAMAP-Rule" id="MF_00599"/>
    </source>
</evidence>
<keyword evidence="4 7" id="KW-1133">Transmembrane helix</keyword>
<dbReference type="EMBL" id="AAOE01000005">
    <property type="protein sequence ID" value="EAR10244.1"/>
    <property type="molecule type" value="Genomic_DNA"/>
</dbReference>
<dbReference type="RefSeq" id="WP_008042604.1">
    <property type="nucleotide sequence ID" value="NZ_CH724149.1"/>
</dbReference>
<dbReference type="GO" id="GO:0043093">
    <property type="term" value="P:FtsZ-dependent cytokinesis"/>
    <property type="evidence" value="ECO:0007669"/>
    <property type="project" value="UniProtKB-UniRule"/>
</dbReference>
<comment type="caution">
    <text evidence="8">The sequence shown here is derived from an EMBL/GenBank/DDBJ whole genome shotgun (WGS) entry which is preliminary data.</text>
</comment>
<proteinExistence type="inferred from homology"/>
<comment type="function">
    <text evidence="7">Essential cell division protein. May link together the upstream cell division proteins, which are predominantly cytoplasmic, with the downstream cell division proteins, which are predominantly periplasmic.</text>
</comment>
<dbReference type="OrthoDB" id="7061211at2"/>
<feature type="coiled-coil region" evidence="7">
    <location>
        <begin position="36"/>
        <end position="70"/>
    </location>
</feature>
<keyword evidence="2 7" id="KW-0132">Cell division</keyword>
<comment type="subcellular location">
    <subcellularLocation>
        <location evidence="7">Cell inner membrane</location>
        <topology evidence="7">Single-pass type II membrane protein</topology>
    </subcellularLocation>
    <text evidence="7">Localizes to the division septum.</text>
</comment>
<name>A4BCH8_9GAMM</name>
<reference evidence="8 9" key="1">
    <citation type="submission" date="2006-02" db="EMBL/GenBank/DDBJ databases">
        <authorList>
            <person name="Pinhassi J."/>
            <person name="Pedros-Alio C."/>
            <person name="Ferriera S."/>
            <person name="Johnson J."/>
            <person name="Kravitz S."/>
            <person name="Halpern A."/>
            <person name="Remington K."/>
            <person name="Beeson K."/>
            <person name="Tran B."/>
            <person name="Rogers Y.-H."/>
            <person name="Friedman R."/>
            <person name="Venter J.C."/>
        </authorList>
    </citation>
    <scope>NUCLEOTIDE SEQUENCE [LARGE SCALE GENOMIC DNA]</scope>
    <source>
        <strain evidence="8 9">MED297</strain>
    </source>
</reference>
<dbReference type="GO" id="GO:0005886">
    <property type="term" value="C:plasma membrane"/>
    <property type="evidence" value="ECO:0007669"/>
    <property type="project" value="UniProtKB-SubCell"/>
</dbReference>
<evidence type="ECO:0000256" key="6">
    <source>
        <dbReference type="ARBA" id="ARBA00023306"/>
    </source>
</evidence>
<dbReference type="Proteomes" id="UP000005953">
    <property type="component" value="Unassembled WGS sequence"/>
</dbReference>
<evidence type="ECO:0000256" key="3">
    <source>
        <dbReference type="ARBA" id="ARBA00022692"/>
    </source>
</evidence>
<accession>A4BCH8</accession>
<evidence type="ECO:0000313" key="8">
    <source>
        <dbReference type="EMBL" id="EAR10244.1"/>
    </source>
</evidence>
<comment type="similarity">
    <text evidence="7">Belongs to the FtsB family.</text>
</comment>
<gene>
    <name evidence="7" type="primary">ftsB</name>
    <name evidence="8" type="ORF">MED297_13512</name>
</gene>
<keyword evidence="1 7" id="KW-1003">Cell membrane</keyword>
<keyword evidence="9" id="KW-1185">Reference proteome</keyword>
<comment type="subunit">
    <text evidence="7">Part of a complex composed of FtsB, FtsL and FtsQ.</text>
</comment>
<dbReference type="STRING" id="314283.MED297_13512"/>
<dbReference type="HOGENOM" id="CLU_134863_5_2_6"/>
<evidence type="ECO:0000313" key="9">
    <source>
        <dbReference type="Proteomes" id="UP000005953"/>
    </source>
</evidence>
<dbReference type="GO" id="GO:0032153">
    <property type="term" value="C:cell division site"/>
    <property type="evidence" value="ECO:0007669"/>
    <property type="project" value="UniProtKB-UniRule"/>
</dbReference>
<dbReference type="GO" id="GO:0030428">
    <property type="term" value="C:cell septum"/>
    <property type="evidence" value="ECO:0007669"/>
    <property type="project" value="TreeGrafter"/>
</dbReference>
<feature type="topological domain" description="Cytoplasmic" evidence="7">
    <location>
        <begin position="1"/>
        <end position="3"/>
    </location>
</feature>
<keyword evidence="7" id="KW-0997">Cell inner membrane</keyword>
<protein>
    <recommendedName>
        <fullName evidence="7">Cell division protein FtsB</fullName>
    </recommendedName>
</protein>
<feature type="topological domain" description="Periplasmic" evidence="7">
    <location>
        <begin position="22"/>
        <end position="90"/>
    </location>
</feature>
<dbReference type="InterPro" id="IPR023081">
    <property type="entry name" value="Cell_div_FtsB"/>
</dbReference>
<dbReference type="InterPro" id="IPR007060">
    <property type="entry name" value="FtsL/DivIC"/>
</dbReference>
<dbReference type="HAMAP" id="MF_00599">
    <property type="entry name" value="FtsB"/>
    <property type="match status" value="1"/>
</dbReference>
<evidence type="ECO:0000256" key="1">
    <source>
        <dbReference type="ARBA" id="ARBA00022475"/>
    </source>
</evidence>
<sequence>MRLVQIALLILIVLLQYRFWFAENGYLDHRRLLDSVAEEQSRLAAQQRINANLQARVDDLKSGNDAIEELARQNLGLIKPGETFVLIADE</sequence>